<dbReference type="Proteomes" id="UP000092993">
    <property type="component" value="Unassembled WGS sequence"/>
</dbReference>
<proteinExistence type="predicted"/>
<name>A0A1C7LW60_GRIFR</name>
<keyword evidence="3" id="KW-1185">Reference proteome</keyword>
<feature type="region of interest" description="Disordered" evidence="1">
    <location>
        <begin position="45"/>
        <end position="70"/>
    </location>
</feature>
<reference evidence="2 3" key="1">
    <citation type="submission" date="2016-03" db="EMBL/GenBank/DDBJ databases">
        <title>Whole genome sequencing of Grifola frondosa 9006-11.</title>
        <authorList>
            <person name="Min B."/>
            <person name="Park H."/>
            <person name="Kim J.-G."/>
            <person name="Cho H."/>
            <person name="Oh Y.-L."/>
            <person name="Kong W.-S."/>
            <person name="Choi I.-G."/>
        </authorList>
    </citation>
    <scope>NUCLEOTIDE SEQUENCE [LARGE SCALE GENOMIC DNA]</scope>
    <source>
        <strain evidence="2 3">9006-11</strain>
    </source>
</reference>
<evidence type="ECO:0000256" key="1">
    <source>
        <dbReference type="SAM" id="MobiDB-lite"/>
    </source>
</evidence>
<evidence type="ECO:0000313" key="2">
    <source>
        <dbReference type="EMBL" id="OBZ68971.1"/>
    </source>
</evidence>
<dbReference type="OrthoDB" id="3261439at2759"/>
<accession>A0A1C7LW60</accession>
<comment type="caution">
    <text evidence="2">The sequence shown here is derived from an EMBL/GenBank/DDBJ whole genome shotgun (WGS) entry which is preliminary data.</text>
</comment>
<organism evidence="2 3">
    <name type="scientific">Grifola frondosa</name>
    <name type="common">Maitake</name>
    <name type="synonym">Polyporus frondosus</name>
    <dbReference type="NCBI Taxonomy" id="5627"/>
    <lineage>
        <taxon>Eukaryota</taxon>
        <taxon>Fungi</taxon>
        <taxon>Dikarya</taxon>
        <taxon>Basidiomycota</taxon>
        <taxon>Agaricomycotina</taxon>
        <taxon>Agaricomycetes</taxon>
        <taxon>Polyporales</taxon>
        <taxon>Grifolaceae</taxon>
        <taxon>Grifola</taxon>
    </lineage>
</organism>
<gene>
    <name evidence="2" type="ORF">A0H81_11314</name>
</gene>
<feature type="region of interest" description="Disordered" evidence="1">
    <location>
        <begin position="1"/>
        <end position="20"/>
    </location>
</feature>
<feature type="compositionally biased region" description="Polar residues" evidence="1">
    <location>
        <begin position="8"/>
        <end position="17"/>
    </location>
</feature>
<dbReference type="EMBL" id="LUGG01000019">
    <property type="protein sequence ID" value="OBZ68971.1"/>
    <property type="molecule type" value="Genomic_DNA"/>
</dbReference>
<evidence type="ECO:0000313" key="3">
    <source>
        <dbReference type="Proteomes" id="UP000092993"/>
    </source>
</evidence>
<protein>
    <submittedName>
        <fullName evidence="2">Uncharacterized protein</fullName>
    </submittedName>
</protein>
<dbReference type="AlphaFoldDB" id="A0A1C7LW60"/>
<sequence>MEAPKPAMTSTQPQAVQMSEPYLPPPFERIYLVDTYTASLYYPDAMNPPTRAEQTEPQGKASRLRGGGAGKSAARTVASASQILFAAPARCAVK</sequence>